<dbReference type="Pfam" id="PF00491">
    <property type="entry name" value="Arginase"/>
    <property type="match status" value="1"/>
</dbReference>
<evidence type="ECO:0000256" key="3">
    <source>
        <dbReference type="PROSITE-ProRule" id="PRU00742"/>
    </source>
</evidence>
<reference evidence="5" key="1">
    <citation type="submission" date="2018-06" db="EMBL/GenBank/DDBJ databases">
        <authorList>
            <person name="Li K."/>
        </authorList>
    </citation>
    <scope>NUCLEOTIDE SEQUENCE [LARGE SCALE GENOMIC DNA]</scope>
    <source>
        <strain evidence="5">ZFG47</strain>
        <plasmid evidence="5">unnamed1</plasmid>
    </source>
</reference>
<evidence type="ECO:0000256" key="1">
    <source>
        <dbReference type="ARBA" id="ARBA00022723"/>
    </source>
</evidence>
<sequence length="311" mass="32649">MSRNATMFGRDMTFLGVDPCTLDEPATYEGADVVIVSAPSDRRHGDRPSLPLRVDAVRQLRVLDAGDVGTLPAGTEGSTAAAAEAVRRIARSGAVPFVLGTDRTIGLSAVTGVARHHGTGRISVVHIDAHADTGTIRSGHPHGHGRPMSRLLEAGAVRADRLVRMGPCGGWPLPGTQQDGQGVRSYPMTEIVTRGLDACVDEAMSGAVSDCDGVFLSIDLHVSAPVTTPGADPPGGLTSRGLLDTVRRLACEVPLLGMDVVEASTPHDYADITAFLRHRVVLEALSGMASRRRGDTWRPARALLVGHGTTV</sequence>
<dbReference type="Gene3D" id="3.40.800.10">
    <property type="entry name" value="Ureohydrolase domain"/>
    <property type="match status" value="1"/>
</dbReference>
<dbReference type="InterPro" id="IPR023696">
    <property type="entry name" value="Ureohydrolase_dom_sf"/>
</dbReference>
<evidence type="ECO:0000313" key="5">
    <source>
        <dbReference type="Proteomes" id="UP000249616"/>
    </source>
</evidence>
<dbReference type="AlphaFoldDB" id="A0A2Z4JDN9"/>
<dbReference type="InterPro" id="IPR006035">
    <property type="entry name" value="Ureohydrolase"/>
</dbReference>
<dbReference type="PANTHER" id="PTHR11358">
    <property type="entry name" value="ARGINASE/AGMATINASE"/>
    <property type="match status" value="1"/>
</dbReference>
<dbReference type="SUPFAM" id="SSF52768">
    <property type="entry name" value="Arginase/deacetylase"/>
    <property type="match status" value="1"/>
</dbReference>
<dbReference type="GO" id="GO:0046872">
    <property type="term" value="F:metal ion binding"/>
    <property type="evidence" value="ECO:0007669"/>
    <property type="project" value="UniProtKB-KW"/>
</dbReference>
<dbReference type="PROSITE" id="PS51409">
    <property type="entry name" value="ARGINASE_2"/>
    <property type="match status" value="1"/>
</dbReference>
<keyword evidence="1" id="KW-0479">Metal-binding</keyword>
<keyword evidence="2" id="KW-0378">Hydrolase</keyword>
<dbReference type="PANTHER" id="PTHR11358:SF26">
    <property type="entry name" value="GUANIDINO ACID HYDROLASE, MITOCHONDRIAL"/>
    <property type="match status" value="1"/>
</dbReference>
<gene>
    <name evidence="4" type="ORF">DN051_42605</name>
</gene>
<keyword evidence="4" id="KW-0614">Plasmid</keyword>
<geneLocation type="plasmid" evidence="4 5">
    <name>unnamed1</name>
</geneLocation>
<evidence type="ECO:0000313" key="4">
    <source>
        <dbReference type="EMBL" id="AWW43272.1"/>
    </source>
</evidence>
<dbReference type="EMBL" id="CP030074">
    <property type="protein sequence ID" value="AWW43272.1"/>
    <property type="molecule type" value="Genomic_DNA"/>
</dbReference>
<dbReference type="KEGG" id="scad:DN051_42605"/>
<protein>
    <submittedName>
        <fullName evidence="4">Agmatinase</fullName>
    </submittedName>
</protein>
<comment type="similarity">
    <text evidence="3">Belongs to the arginase family.</text>
</comment>
<dbReference type="RefSeq" id="WP_112443114.1">
    <property type="nucleotide sequence ID" value="NZ_CP030074.1"/>
</dbReference>
<dbReference type="Proteomes" id="UP000249616">
    <property type="component" value="Plasmid unnamed1"/>
</dbReference>
<proteinExistence type="inferred from homology"/>
<dbReference type="GO" id="GO:0008783">
    <property type="term" value="F:agmatinase activity"/>
    <property type="evidence" value="ECO:0007669"/>
    <property type="project" value="TreeGrafter"/>
</dbReference>
<evidence type="ECO:0000256" key="2">
    <source>
        <dbReference type="ARBA" id="ARBA00022801"/>
    </source>
</evidence>
<organism evidence="4 5">
    <name type="scientific">Streptomyces cadmiisoli</name>
    <dbReference type="NCBI Taxonomy" id="2184053"/>
    <lineage>
        <taxon>Bacteria</taxon>
        <taxon>Bacillati</taxon>
        <taxon>Actinomycetota</taxon>
        <taxon>Actinomycetes</taxon>
        <taxon>Kitasatosporales</taxon>
        <taxon>Streptomycetaceae</taxon>
        <taxon>Streptomyces</taxon>
        <taxon>Streptomyces aurantiacus group</taxon>
    </lineage>
</organism>
<accession>A0A2Z4JDN9</accession>
<keyword evidence="5" id="KW-1185">Reference proteome</keyword>
<name>A0A2Z4JDN9_9ACTN</name>
<dbReference type="GO" id="GO:0033389">
    <property type="term" value="P:putrescine biosynthetic process from arginine, via agmatine"/>
    <property type="evidence" value="ECO:0007669"/>
    <property type="project" value="TreeGrafter"/>
</dbReference>